<evidence type="ECO:0000256" key="6">
    <source>
        <dbReference type="SAM" id="Coils"/>
    </source>
</evidence>
<evidence type="ECO:0000313" key="10">
    <source>
        <dbReference type="Proteomes" id="UP000198601"/>
    </source>
</evidence>
<accession>A0A1G4P7U9</accession>
<dbReference type="InterPro" id="IPR045063">
    <property type="entry name" value="Dynamin_N"/>
</dbReference>
<keyword evidence="5" id="KW-0472">Membrane</keyword>
<dbReference type="Pfam" id="PF00350">
    <property type="entry name" value="Dynamin_N"/>
    <property type="match status" value="2"/>
</dbReference>
<protein>
    <submittedName>
        <fullName evidence="9">Dynamin family protein</fullName>
    </submittedName>
</protein>
<keyword evidence="4" id="KW-0342">GTP-binding</keyword>
<keyword evidence="2" id="KW-0547">Nucleotide-binding</keyword>
<dbReference type="AlphaFoldDB" id="A0A1G4P7U9"/>
<dbReference type="PANTHER" id="PTHR10465:SF0">
    <property type="entry name" value="SARCALUMENIN"/>
    <property type="match status" value="1"/>
</dbReference>
<evidence type="ECO:0000256" key="2">
    <source>
        <dbReference type="ARBA" id="ARBA00022741"/>
    </source>
</evidence>
<evidence type="ECO:0000256" key="3">
    <source>
        <dbReference type="ARBA" id="ARBA00022801"/>
    </source>
</evidence>
<reference evidence="10" key="1">
    <citation type="submission" date="2016-10" db="EMBL/GenBank/DDBJ databases">
        <authorList>
            <person name="Varghese N."/>
            <person name="Submissions S."/>
        </authorList>
    </citation>
    <scope>NUCLEOTIDE SEQUENCE [LARGE SCALE GENOMIC DNA]</scope>
    <source>
        <strain evidence="10">CGMCC 1.8946</strain>
    </source>
</reference>
<dbReference type="InterPro" id="IPR027417">
    <property type="entry name" value="P-loop_NTPase"/>
</dbReference>
<dbReference type="PANTHER" id="PTHR10465">
    <property type="entry name" value="TRANSMEMBRANE GTPASE FZO1"/>
    <property type="match status" value="1"/>
</dbReference>
<dbReference type="STRING" id="624147.SAMN04487970_1001229"/>
<dbReference type="CDD" id="cd09912">
    <property type="entry name" value="DLP_2"/>
    <property type="match status" value="2"/>
</dbReference>
<name>A0A1G4P7U9_9BACL</name>
<dbReference type="EMBL" id="FMTT01000001">
    <property type="protein sequence ID" value="SCW28343.1"/>
    <property type="molecule type" value="Genomic_DNA"/>
</dbReference>
<keyword evidence="6" id="KW-0175">Coiled coil</keyword>
<dbReference type="GO" id="GO:0016020">
    <property type="term" value="C:membrane"/>
    <property type="evidence" value="ECO:0007669"/>
    <property type="project" value="UniProtKB-SubCell"/>
</dbReference>
<gene>
    <name evidence="9" type="ORF">SAMN04487970_1001229</name>
</gene>
<feature type="coiled-coil region" evidence="6">
    <location>
        <begin position="321"/>
        <end position="355"/>
    </location>
</feature>
<feature type="region of interest" description="Disordered" evidence="7">
    <location>
        <begin position="566"/>
        <end position="589"/>
    </location>
</feature>
<proteinExistence type="predicted"/>
<keyword evidence="3" id="KW-0378">Hydrolase</keyword>
<dbReference type="GO" id="GO:0005525">
    <property type="term" value="F:GTP binding"/>
    <property type="evidence" value="ECO:0007669"/>
    <property type="project" value="UniProtKB-KW"/>
</dbReference>
<evidence type="ECO:0000256" key="1">
    <source>
        <dbReference type="ARBA" id="ARBA00004370"/>
    </source>
</evidence>
<feature type="domain" description="Dynamin N-terminal" evidence="8">
    <location>
        <begin position="67"/>
        <end position="228"/>
    </location>
</feature>
<evidence type="ECO:0000313" key="9">
    <source>
        <dbReference type="EMBL" id="SCW28343.1"/>
    </source>
</evidence>
<dbReference type="Gene3D" id="3.40.50.300">
    <property type="entry name" value="P-loop containing nucleotide triphosphate hydrolases"/>
    <property type="match status" value="2"/>
</dbReference>
<evidence type="ECO:0000256" key="4">
    <source>
        <dbReference type="ARBA" id="ARBA00023134"/>
    </source>
</evidence>
<sequence length="1250" mass="136831">MKSELTIAEATSVETGNEEGMLGGTPQDDMLAAVQGLLAKVEQKGDGEHGKKLRQLLAKAQSERLYLAFCGHFSAGKSSLINRLCGHMLLPSSPIPTSANIVSIVNGEDGARVIYRSDEAGDQAQGMSEPRSETVPLDELAEHCRNGEAIETVEIGYPIPFLGEHAALLDTPGIDSTDDAHQLATESALHLADVVFYVMDYNHVQSEINLAFAKKMTEWGKPLYLIVNMIDKHREQELSFAAYQEGVREAFASWGVRPDGIVYTSVKVPNHPSSEWSKLDGLLGQLIELRQPLVRLSLEKSARALAAAHAEKMAERNEPAKEALREQLAASGEELDAVQAEYAEARAGLARLEALPAELQAAVRKDVVAVLDNANVIPAVTRDFAHAYLESRRPGFKVGWFGAATKTATEREQRLAALYKDFASQVETQVARHVQQTVKAKLEGHGLPAAAITEAADRINVELTSDWLAGQVNEAAVFGNEYTLTYSKQIAAEAKSLYRKEAYAVSDELIETLAAALQPRLAALRAQLAELDAWLAGLRELERLAQAEAAYGAALLAQLPPAAAPALPAPAAAPGSPAAAAPAPQAAAPAGRESRESLAWLAQRASRGDADGGADALAAGGHRRRLHEAAARLSAAAQELAGAAALQSIRRSLEEKAERLANNRFTIALFGAFSAGKSSFANALIGERVLPVSPNPTTAAINKIMPPAPEEGWPHGTAKVRMKSPERLASDVFYSLEVLGVAVNSMEKALAAIHKLAADQVPGKGKPHYAFLKAVEKGWAEMSPHLGEELRVTADEFGRYAADEAKSCFVELIELYYANPLTEQGVVLVDTPGADSINARHTGVAFDYIKNADAILFVTYYNHAFSHADKEFLLQLGRVKDSFELDKMFFIVNAADLASSAEELDGVVKHVETNLLQHGIRHPRIYPLSSYYALEGKIQEDRETVVQSGILRFEREFVRFTFAELTEMAVRAGDADIRRAADVLQRWMDSARADASERRRQAEALRTALAEAQKRLAAPDMDAEARELSKEIQELLYYVKQRTSYRFGELFNTAFNPAVFRDDRRDAKTVMQSAWEDLRRMLSFDLNQEVLATTLRIENKINRMAGDASKNWSEAIRTGGISSFEAPGFEPFKLNTPELNAMLEAADVQPKWLAGFFKNAKHFFEGDGKAELRRELEARLNAPMTRFADTQAAFLEETYTEQLLSVMQELAARLRQALEEHGEGLLEALEMKIDLNELQAKHSKLLDFIA</sequence>
<dbReference type="Proteomes" id="UP000198601">
    <property type="component" value="Unassembled WGS sequence"/>
</dbReference>
<evidence type="ECO:0000256" key="7">
    <source>
        <dbReference type="SAM" id="MobiDB-lite"/>
    </source>
</evidence>
<dbReference type="SUPFAM" id="SSF52540">
    <property type="entry name" value="P-loop containing nucleoside triphosphate hydrolases"/>
    <property type="match status" value="2"/>
</dbReference>
<dbReference type="RefSeq" id="WP_245719479.1">
    <property type="nucleotide sequence ID" value="NZ_FMTT01000001.1"/>
</dbReference>
<evidence type="ECO:0000256" key="5">
    <source>
        <dbReference type="ARBA" id="ARBA00023136"/>
    </source>
</evidence>
<keyword evidence="10" id="KW-1185">Reference proteome</keyword>
<evidence type="ECO:0000259" key="8">
    <source>
        <dbReference type="Pfam" id="PF00350"/>
    </source>
</evidence>
<dbReference type="InterPro" id="IPR027094">
    <property type="entry name" value="Mitofusin_fam"/>
</dbReference>
<comment type="subcellular location">
    <subcellularLocation>
        <location evidence="1">Membrane</location>
    </subcellularLocation>
</comment>
<organism evidence="9 10">
    <name type="scientific">Paenibacillus tianmuensis</name>
    <dbReference type="NCBI Taxonomy" id="624147"/>
    <lineage>
        <taxon>Bacteria</taxon>
        <taxon>Bacillati</taxon>
        <taxon>Bacillota</taxon>
        <taxon>Bacilli</taxon>
        <taxon>Bacillales</taxon>
        <taxon>Paenibacillaceae</taxon>
        <taxon>Paenibacillus</taxon>
    </lineage>
</organism>
<feature type="domain" description="Dynamin N-terminal" evidence="8">
    <location>
        <begin position="667"/>
        <end position="894"/>
    </location>
</feature>
<dbReference type="GO" id="GO:0003924">
    <property type="term" value="F:GTPase activity"/>
    <property type="evidence" value="ECO:0007669"/>
    <property type="project" value="InterPro"/>
</dbReference>